<dbReference type="EMBL" id="LVXZ01000129">
    <property type="protein sequence ID" value="OAP89653.1"/>
    <property type="molecule type" value="Genomic_DNA"/>
</dbReference>
<keyword evidence="2" id="KW-1185">Reference proteome</keyword>
<dbReference type="Proteomes" id="UP000078302">
    <property type="component" value="Unassembled WGS sequence"/>
</dbReference>
<dbReference type="AlphaFoldDB" id="A0A179BEB0"/>
<evidence type="ECO:0000313" key="1">
    <source>
        <dbReference type="EMBL" id="OAP89653.1"/>
    </source>
</evidence>
<name>A0A179BEB0_ACIFR</name>
<comment type="caution">
    <text evidence="1">The sequence shown here is derived from an EMBL/GenBank/DDBJ whole genome shotgun (WGS) entry which is preliminary data.</text>
</comment>
<gene>
    <name evidence="1" type="ORF">A4H96_10175</name>
</gene>
<organism evidence="1 2">
    <name type="scientific">Acidithiobacillus ferrooxidans</name>
    <name type="common">Thiobacillus ferrooxidans</name>
    <dbReference type="NCBI Taxonomy" id="920"/>
    <lineage>
        <taxon>Bacteria</taxon>
        <taxon>Pseudomonadati</taxon>
        <taxon>Pseudomonadota</taxon>
        <taxon>Acidithiobacillia</taxon>
        <taxon>Acidithiobacillales</taxon>
        <taxon>Acidithiobacillaceae</taxon>
        <taxon>Acidithiobacillus</taxon>
    </lineage>
</organism>
<evidence type="ECO:0000313" key="2">
    <source>
        <dbReference type="Proteomes" id="UP000078302"/>
    </source>
</evidence>
<sequence length="421" mass="47729">MKHAITETNNGFRLVDAQGHLIKTADADRRLLHVLPKLYVDAPILHHFMRPEHVRLSVTADQPELNHLQPSGGSIQVTQCVPNKGYFIGGCQDTRYGWFVRLPGDLDVIDFVFHWDIAVPAAHLRQRIEHEISLKLNQGPYNTWSMDLSAWHRVRRFEPGKPPLVFQPTTLLSGAGFDEGRNVEVIDILLGDESEDGDLFVYVESLEIPAIPFSDLSYIEGFQDRQLHEISQQATFTRNNDAHRENAVIEMPKEVFVSAVRAARDVPFDKSTQYFKGHCAEHPAMKILSDWWNDHAPEHRCAAFAMPWVRVEEDADEYWCGYYETPNTAIAPFAKEQTANARVGDGVLVQFMRPITEQDCGPHGVDVHLVNGNVLWNVGVDIEDVKSGEYDEAWYSLEALSVFPNRFPEIWGALAEEAITC</sequence>
<accession>A0A179BEB0</accession>
<reference evidence="1 2" key="1">
    <citation type="submission" date="2016-04" db="EMBL/GenBank/DDBJ databases">
        <title>Acidithiobacillus ferrooxidans genome sequencing and assembly.</title>
        <authorList>
            <person name="Zhou Z."/>
        </authorList>
    </citation>
    <scope>NUCLEOTIDE SEQUENCE [LARGE SCALE GENOMIC DNA]</scope>
    <source>
        <strain evidence="1 2">BY0502</strain>
    </source>
</reference>
<dbReference type="RefSeq" id="WP_064219490.1">
    <property type="nucleotide sequence ID" value="NZ_LVXZ01000129.1"/>
</dbReference>
<protein>
    <submittedName>
        <fullName evidence="1">Uncharacterized protein</fullName>
    </submittedName>
</protein>
<dbReference type="OrthoDB" id="6183604at2"/>
<proteinExistence type="predicted"/>